<feature type="region of interest" description="Disordered" evidence="1">
    <location>
        <begin position="1"/>
        <end position="21"/>
    </location>
</feature>
<evidence type="ECO:0000256" key="1">
    <source>
        <dbReference type="SAM" id="MobiDB-lite"/>
    </source>
</evidence>
<comment type="caution">
    <text evidence="2">The sequence shown here is derived from an EMBL/GenBank/DDBJ whole genome shotgun (WGS) entry which is preliminary data.</text>
</comment>
<gene>
    <name evidence="2" type="ORF">PHMEG_00016719</name>
</gene>
<reference evidence="3" key="1">
    <citation type="submission" date="2017-03" db="EMBL/GenBank/DDBJ databases">
        <title>Phytopthora megakarya and P. palmivora, two closely related causual agents of cacao black pod achieved similar genome size and gene model numbers by different mechanisms.</title>
        <authorList>
            <person name="Ali S."/>
            <person name="Shao J."/>
            <person name="Larry D.J."/>
            <person name="Kronmiller B."/>
            <person name="Shen D."/>
            <person name="Strem M.D."/>
            <person name="Melnick R.L."/>
            <person name="Guiltinan M.J."/>
            <person name="Tyler B.M."/>
            <person name="Meinhardt L.W."/>
            <person name="Bailey B.A."/>
        </authorList>
    </citation>
    <scope>NUCLEOTIDE SEQUENCE [LARGE SCALE GENOMIC DNA]</scope>
    <source>
        <strain evidence="3">zdho120</strain>
    </source>
</reference>
<dbReference type="EMBL" id="NBNE01002446">
    <property type="protein sequence ID" value="OWZ10433.1"/>
    <property type="molecule type" value="Genomic_DNA"/>
</dbReference>
<accession>A0A225VYB1</accession>
<dbReference type="AlphaFoldDB" id="A0A225VYB1"/>
<evidence type="ECO:0000313" key="2">
    <source>
        <dbReference type="EMBL" id="OWZ10433.1"/>
    </source>
</evidence>
<sequence>MHRKSEHQSFAKSPPSSHKGNREVCLHYLSKRGCNARSASVYTFKDRVHFWPLLIPDKVLEYIETKLGGVSARHNEN</sequence>
<name>A0A225VYB1_9STRA</name>
<keyword evidence="3" id="KW-1185">Reference proteome</keyword>
<dbReference type="Proteomes" id="UP000198211">
    <property type="component" value="Unassembled WGS sequence"/>
</dbReference>
<protein>
    <submittedName>
        <fullName evidence="2">Uncharacterized protein</fullName>
    </submittedName>
</protein>
<feature type="compositionally biased region" description="Polar residues" evidence="1">
    <location>
        <begin position="8"/>
        <end position="18"/>
    </location>
</feature>
<organism evidence="2 3">
    <name type="scientific">Phytophthora megakarya</name>
    <dbReference type="NCBI Taxonomy" id="4795"/>
    <lineage>
        <taxon>Eukaryota</taxon>
        <taxon>Sar</taxon>
        <taxon>Stramenopiles</taxon>
        <taxon>Oomycota</taxon>
        <taxon>Peronosporomycetes</taxon>
        <taxon>Peronosporales</taxon>
        <taxon>Peronosporaceae</taxon>
        <taxon>Phytophthora</taxon>
    </lineage>
</organism>
<evidence type="ECO:0000313" key="3">
    <source>
        <dbReference type="Proteomes" id="UP000198211"/>
    </source>
</evidence>
<proteinExistence type="predicted"/>